<dbReference type="RefSeq" id="WP_146502066.1">
    <property type="nucleotide sequence ID" value="NZ_SJPG01000001.1"/>
</dbReference>
<organism evidence="2 3">
    <name type="scientific">Rubinisphaera italica</name>
    <dbReference type="NCBI Taxonomy" id="2527969"/>
    <lineage>
        <taxon>Bacteria</taxon>
        <taxon>Pseudomonadati</taxon>
        <taxon>Planctomycetota</taxon>
        <taxon>Planctomycetia</taxon>
        <taxon>Planctomycetales</taxon>
        <taxon>Planctomycetaceae</taxon>
        <taxon>Rubinisphaera</taxon>
    </lineage>
</organism>
<name>A0A5C5XA46_9PLAN</name>
<dbReference type="AlphaFoldDB" id="A0A5C5XA46"/>
<evidence type="ECO:0000313" key="2">
    <source>
        <dbReference type="EMBL" id="TWT59886.1"/>
    </source>
</evidence>
<protein>
    <recommendedName>
        <fullName evidence="4">Tetratricopeptide repeat protein</fullName>
    </recommendedName>
</protein>
<evidence type="ECO:0000313" key="3">
    <source>
        <dbReference type="Proteomes" id="UP000316095"/>
    </source>
</evidence>
<evidence type="ECO:0000256" key="1">
    <source>
        <dbReference type="SAM" id="SignalP"/>
    </source>
</evidence>
<accession>A0A5C5XA46</accession>
<comment type="caution">
    <text evidence="2">The sequence shown here is derived from an EMBL/GenBank/DDBJ whole genome shotgun (WGS) entry which is preliminary data.</text>
</comment>
<reference evidence="2 3" key="1">
    <citation type="submission" date="2019-02" db="EMBL/GenBank/DDBJ databases">
        <title>Deep-cultivation of Planctomycetes and their phenomic and genomic characterization uncovers novel biology.</title>
        <authorList>
            <person name="Wiegand S."/>
            <person name="Jogler M."/>
            <person name="Boedeker C."/>
            <person name="Pinto D."/>
            <person name="Vollmers J."/>
            <person name="Rivas-Marin E."/>
            <person name="Kohn T."/>
            <person name="Peeters S.H."/>
            <person name="Heuer A."/>
            <person name="Rast P."/>
            <person name="Oberbeckmann S."/>
            <person name="Bunk B."/>
            <person name="Jeske O."/>
            <person name="Meyerdierks A."/>
            <person name="Storesund J.E."/>
            <person name="Kallscheuer N."/>
            <person name="Luecker S."/>
            <person name="Lage O.M."/>
            <person name="Pohl T."/>
            <person name="Merkel B.J."/>
            <person name="Hornburger P."/>
            <person name="Mueller R.-W."/>
            <person name="Bruemmer F."/>
            <person name="Labrenz M."/>
            <person name="Spormann A.M."/>
            <person name="Op Den Camp H."/>
            <person name="Overmann J."/>
            <person name="Amann R."/>
            <person name="Jetten M.S.M."/>
            <person name="Mascher T."/>
            <person name="Medema M.H."/>
            <person name="Devos D.P."/>
            <person name="Kaster A.-K."/>
            <person name="Ovreas L."/>
            <person name="Rohde M."/>
            <person name="Galperin M.Y."/>
            <person name="Jogler C."/>
        </authorList>
    </citation>
    <scope>NUCLEOTIDE SEQUENCE [LARGE SCALE GENOMIC DNA]</scope>
    <source>
        <strain evidence="2 3">Pan54</strain>
    </source>
</reference>
<gene>
    <name evidence="2" type="ORF">Pan54_05970</name>
</gene>
<keyword evidence="1" id="KW-0732">Signal</keyword>
<evidence type="ECO:0008006" key="4">
    <source>
        <dbReference type="Google" id="ProtNLM"/>
    </source>
</evidence>
<dbReference type="Proteomes" id="UP000316095">
    <property type="component" value="Unassembled WGS sequence"/>
</dbReference>
<dbReference type="OrthoDB" id="215252at2"/>
<sequence precursor="true">MRQKILAMIVFWMMSNTAVLAEVQQYSIPEFVANKDQWNGLVGESLRIEGRYSSFSPSSMRFQKCDLSFQLPAGTPRPLGRSRNLEVTGQLIREQNELKFQVDSLQTRPADLEQIQLSRALLPKNDATPWYELGMTATNRAKFYDDEILKLIGEELLVEGIRIERSRQKQPTVAFLNDLSAKAAKLGVSKSLYLSLKHESLREQFEQGDILPDFDYEKFLKELESALPGSQVPLTSLKGDVFEAYRKQPRETFAKANAHAQQQLSRLFHLEVLRAQIQSKLATGGSNGDLLAKQYELLAPDDPEYAEELRAAALMFRTKNILTSTRTELLAVADQYRDQGDVEMAETALTRWLNHRVQQLDRAGPSDYLQTALDFDSWLKKRERAEEILLSGIQKYPDDAALLALLKRWDFAKNGDQWVSKSDLPMSKPNEIEQAIQTGRVVAGMSRAQVASTLGAPKTVTRIASQKENLLIWNYPDVKLAVRFEQRRERNDYVVVNVGPLPR</sequence>
<proteinExistence type="predicted"/>
<feature type="signal peptide" evidence="1">
    <location>
        <begin position="1"/>
        <end position="21"/>
    </location>
</feature>
<dbReference type="EMBL" id="SJPG01000001">
    <property type="protein sequence ID" value="TWT59886.1"/>
    <property type="molecule type" value="Genomic_DNA"/>
</dbReference>
<keyword evidence="3" id="KW-1185">Reference proteome</keyword>
<feature type="chain" id="PRO_5022753474" description="Tetratricopeptide repeat protein" evidence="1">
    <location>
        <begin position="22"/>
        <end position="503"/>
    </location>
</feature>